<feature type="transmembrane region" description="Helical" evidence="1">
    <location>
        <begin position="169"/>
        <end position="190"/>
    </location>
</feature>
<keyword evidence="3" id="KW-0808">Transferase</keyword>
<sequence>MTNSTRLLAIDAIRGVAIAGVVLFHFVWDLEFTGFVSGVANHPLWLAFGRSLAGTFMILVGIGLVLAARAGLRASSYLKRLAKIVTAAAAISAVTWYVLPTTFIYFGILHAIAAATLIGTLFLRAPAWTCLLAGIAVFFMPMLWRSASFDTRWLAWIGFAEQVPPSNDFVPIFPWVGLTLMGAAGAKWLLSTGLDAAFANALPTGKPAWLLAWMGRRSLAIYLLHQPILLGIILPVSWLVQR</sequence>
<protein>
    <submittedName>
        <fullName evidence="3">Heparan-alpha-glucosaminide N-acetyltransferase</fullName>
        <ecNumber evidence="3">2.3.1.78</ecNumber>
    </submittedName>
</protein>
<dbReference type="EMBL" id="JAZHFV010000007">
    <property type="protein sequence ID" value="MEX4009864.1"/>
    <property type="molecule type" value="Genomic_DNA"/>
</dbReference>
<dbReference type="EC" id="2.3.1.78" evidence="3"/>
<feature type="transmembrane region" description="Helical" evidence="1">
    <location>
        <begin position="80"/>
        <end position="98"/>
    </location>
</feature>
<reference evidence="3 4" key="1">
    <citation type="submission" date="2024-01" db="EMBL/GenBank/DDBJ databases">
        <title>New evidence supports the origin of RcGTA from prophage.</title>
        <authorList>
            <person name="Xu Y."/>
            <person name="Liu B."/>
            <person name="Chen F."/>
        </authorList>
    </citation>
    <scope>NUCLEOTIDE SEQUENCE [LARGE SCALE GENOMIC DNA]</scope>
    <source>
        <strain evidence="3 4">CBW1107-2</strain>
    </source>
</reference>
<keyword evidence="1" id="KW-0812">Transmembrane</keyword>
<feature type="transmembrane region" description="Helical" evidence="1">
    <location>
        <begin position="130"/>
        <end position="149"/>
    </location>
</feature>
<evidence type="ECO:0000313" key="3">
    <source>
        <dbReference type="EMBL" id="MEX4009864.1"/>
    </source>
</evidence>
<dbReference type="InterPro" id="IPR012429">
    <property type="entry name" value="HGSNAT_cat"/>
</dbReference>
<evidence type="ECO:0000313" key="4">
    <source>
        <dbReference type="Proteomes" id="UP001559025"/>
    </source>
</evidence>
<feature type="domain" description="Heparan-alpha-glucosaminide N-acetyltransferase catalytic" evidence="2">
    <location>
        <begin position="6"/>
        <end position="227"/>
    </location>
</feature>
<feature type="transmembrane region" description="Helical" evidence="1">
    <location>
        <begin position="104"/>
        <end position="123"/>
    </location>
</feature>
<keyword evidence="3" id="KW-0012">Acyltransferase</keyword>
<feature type="transmembrane region" description="Helical" evidence="1">
    <location>
        <begin position="48"/>
        <end position="68"/>
    </location>
</feature>
<gene>
    <name evidence="3" type="ORF">V1479_21335</name>
</gene>
<accession>A0ABV3WZ35</accession>
<feature type="transmembrane region" description="Helical" evidence="1">
    <location>
        <begin position="7"/>
        <end position="28"/>
    </location>
</feature>
<dbReference type="GO" id="GO:0015019">
    <property type="term" value="F:heparan-alpha-glucosaminide N-acetyltransferase activity"/>
    <property type="evidence" value="ECO:0007669"/>
    <property type="project" value="UniProtKB-EC"/>
</dbReference>
<evidence type="ECO:0000259" key="2">
    <source>
        <dbReference type="Pfam" id="PF07786"/>
    </source>
</evidence>
<dbReference type="Proteomes" id="UP001559025">
    <property type="component" value="Unassembled WGS sequence"/>
</dbReference>
<organism evidence="3 4">
    <name type="scientific">Neoaquamicrobium sediminum</name>
    <dbReference type="NCBI Taxonomy" id="1849104"/>
    <lineage>
        <taxon>Bacteria</taxon>
        <taxon>Pseudomonadati</taxon>
        <taxon>Pseudomonadota</taxon>
        <taxon>Alphaproteobacteria</taxon>
        <taxon>Hyphomicrobiales</taxon>
        <taxon>Phyllobacteriaceae</taxon>
        <taxon>Neoaquamicrobium</taxon>
    </lineage>
</organism>
<name>A0ABV3WZ35_9HYPH</name>
<keyword evidence="4" id="KW-1185">Reference proteome</keyword>
<dbReference type="Pfam" id="PF07786">
    <property type="entry name" value="HGSNAT_cat"/>
    <property type="match status" value="1"/>
</dbReference>
<comment type="caution">
    <text evidence="3">The sequence shown here is derived from an EMBL/GenBank/DDBJ whole genome shotgun (WGS) entry which is preliminary data.</text>
</comment>
<proteinExistence type="predicted"/>
<dbReference type="RefSeq" id="WP_368804656.1">
    <property type="nucleotide sequence ID" value="NZ_JAZHFV010000007.1"/>
</dbReference>
<keyword evidence="1" id="KW-1133">Transmembrane helix</keyword>
<keyword evidence="1" id="KW-0472">Membrane</keyword>
<evidence type="ECO:0000256" key="1">
    <source>
        <dbReference type="SAM" id="Phobius"/>
    </source>
</evidence>
<feature type="transmembrane region" description="Helical" evidence="1">
    <location>
        <begin position="219"/>
        <end position="240"/>
    </location>
</feature>